<evidence type="ECO:0000256" key="8">
    <source>
        <dbReference type="ARBA" id="ARBA00022989"/>
    </source>
</evidence>
<dbReference type="PANTHER" id="PTHR22760:SF2">
    <property type="entry name" value="ALPHA-1,2-MANNOSYLTRANSFERASE ALG9"/>
    <property type="match status" value="1"/>
</dbReference>
<dbReference type="GO" id="GO:0036503">
    <property type="term" value="P:ERAD pathway"/>
    <property type="evidence" value="ECO:0007669"/>
    <property type="project" value="EnsemblPlants"/>
</dbReference>
<dbReference type="Proteomes" id="UP000026960">
    <property type="component" value="Chromosome 1"/>
</dbReference>
<feature type="transmembrane region" description="Helical" evidence="10">
    <location>
        <begin position="236"/>
        <end position="257"/>
    </location>
</feature>
<keyword evidence="6 10" id="KW-0812">Transmembrane</keyword>
<dbReference type="UniPathway" id="UPA00378"/>
<evidence type="ECO:0000256" key="5">
    <source>
        <dbReference type="ARBA" id="ARBA00022679"/>
    </source>
</evidence>
<evidence type="ECO:0000256" key="9">
    <source>
        <dbReference type="ARBA" id="ARBA00023136"/>
    </source>
</evidence>
<accession>A0A0D3EKY7</accession>
<dbReference type="GO" id="GO:0006487">
    <property type="term" value="P:protein N-linked glycosylation"/>
    <property type="evidence" value="ECO:0007669"/>
    <property type="project" value="TreeGrafter"/>
</dbReference>
<reference evidence="12" key="1">
    <citation type="journal article" date="2009" name="Rice">
        <title>De Novo Next Generation Sequencing of Plant Genomes.</title>
        <authorList>
            <person name="Rounsley S."/>
            <person name="Marri P.R."/>
            <person name="Yu Y."/>
            <person name="He R."/>
            <person name="Sisneros N."/>
            <person name="Goicoechea J.L."/>
            <person name="Lee S.J."/>
            <person name="Angelova A."/>
            <person name="Kudrna D."/>
            <person name="Luo M."/>
            <person name="Affourtit J."/>
            <person name="Desany B."/>
            <person name="Knight J."/>
            <person name="Niazi F."/>
            <person name="Egholm M."/>
            <person name="Wing R.A."/>
        </authorList>
    </citation>
    <scope>NUCLEOTIDE SEQUENCE [LARGE SCALE GENOMIC DNA]</scope>
    <source>
        <strain evidence="12">cv. IRGC 105608</strain>
    </source>
</reference>
<evidence type="ECO:0000256" key="1">
    <source>
        <dbReference type="ARBA" id="ARBA00004477"/>
    </source>
</evidence>
<dbReference type="GO" id="GO:0000026">
    <property type="term" value="F:alpha-1,2-mannosyltransferase activity"/>
    <property type="evidence" value="ECO:0007669"/>
    <property type="project" value="EnsemblPlants"/>
</dbReference>
<keyword evidence="4 10" id="KW-0328">Glycosyltransferase</keyword>
<dbReference type="GO" id="GO:0005789">
    <property type="term" value="C:endoplasmic reticulum membrane"/>
    <property type="evidence" value="ECO:0007669"/>
    <property type="project" value="UniProtKB-SubCell"/>
</dbReference>
<feature type="transmembrane region" description="Helical" evidence="10">
    <location>
        <begin position="324"/>
        <end position="342"/>
    </location>
</feature>
<name>A0A0D3EKY7_9ORYZ</name>
<evidence type="ECO:0000256" key="4">
    <source>
        <dbReference type="ARBA" id="ARBA00022676"/>
    </source>
</evidence>
<feature type="transmembrane region" description="Helical" evidence="10">
    <location>
        <begin position="100"/>
        <end position="118"/>
    </location>
</feature>
<dbReference type="Gramene" id="OBART01G06920.1">
    <property type="protein sequence ID" value="OBART01G06920.1"/>
    <property type="gene ID" value="OBART01G06920"/>
</dbReference>
<feature type="transmembrane region" description="Helical" evidence="10">
    <location>
        <begin position="198"/>
        <end position="229"/>
    </location>
</feature>
<sequence length="601" mass="68401">MSLSSARQRRATAASPPTDDGYSKEAKDRRRRPSGEEEEEGIRWFLPFLALGLLRHMSASSNLIHDCDEVFNYWEPLHFLLYRSGFQTWEYSSNFALRSYLYLFIHALVAGPASMIFGEHKVRVFYSVRIFLGLISTITETVLVVALSRKYGKRLACYVLAMLCLTSGCFFASTSFLPSSFSMYAVTLSSALFLLENYAAAVSVAAVGVILGWPFSILVFLPVTVYSLIRGSFRRVFLSGFLTSMFLLVLSVIADYYCYGKWTASVFNLLKYNVFGGGESHLYGTEGPSFYFKNGFNNFNFAFILALLFLGFVPFARKKYVPDLLIVVSPVYIWLAFMSLQAHKEERFLYPIYPLICVAAAAVIDTFPDFFHDKYSSEQSIFEKIAKGLRPLILGFILCASHSRTFSMLNGYGAPIQIYQHLEHHEDTGPGSVLCVGSEWHRYPSSFFIPSYISEVRWIDDGFRGLLPFPFNETLGGTTAAPSYFNDKNKASDEQYVFSLAFKLYSTYFLLTILRVTTSLHFWLQLKDIGACSLLVELDLRRPYPSRGSDLSTWETLAALPFLDRELSPALYRSFFIPHRWQQNNVFGLYKLLRRLPTDQA</sequence>
<evidence type="ECO:0000256" key="7">
    <source>
        <dbReference type="ARBA" id="ARBA00022824"/>
    </source>
</evidence>
<dbReference type="STRING" id="65489.A0A0D3EKY7"/>
<comment type="pathway">
    <text evidence="2">Protein modification; protein glycosylation.</text>
</comment>
<keyword evidence="9 10" id="KW-0472">Membrane</keyword>
<feature type="region of interest" description="Disordered" evidence="11">
    <location>
        <begin position="1"/>
        <end position="35"/>
    </location>
</feature>
<protein>
    <recommendedName>
        <fullName evidence="10">Mannosyltransferase</fullName>
        <ecNumber evidence="10">2.4.1.-</ecNumber>
    </recommendedName>
</protein>
<evidence type="ECO:0000256" key="3">
    <source>
        <dbReference type="ARBA" id="ARBA00007063"/>
    </source>
</evidence>
<evidence type="ECO:0000256" key="2">
    <source>
        <dbReference type="ARBA" id="ARBA00004922"/>
    </source>
</evidence>
<keyword evidence="5" id="KW-0808">Transferase</keyword>
<dbReference type="PaxDb" id="65489-OBART01G06920.1"/>
<evidence type="ECO:0000313" key="12">
    <source>
        <dbReference type="EnsemblPlants" id="OBART01G06920.1"/>
    </source>
</evidence>
<organism evidence="12">
    <name type="scientific">Oryza barthii</name>
    <dbReference type="NCBI Taxonomy" id="65489"/>
    <lineage>
        <taxon>Eukaryota</taxon>
        <taxon>Viridiplantae</taxon>
        <taxon>Streptophyta</taxon>
        <taxon>Embryophyta</taxon>
        <taxon>Tracheophyta</taxon>
        <taxon>Spermatophyta</taxon>
        <taxon>Magnoliopsida</taxon>
        <taxon>Liliopsida</taxon>
        <taxon>Poales</taxon>
        <taxon>Poaceae</taxon>
        <taxon>BOP clade</taxon>
        <taxon>Oryzoideae</taxon>
        <taxon>Oryzeae</taxon>
        <taxon>Oryzinae</taxon>
        <taxon>Oryza</taxon>
    </lineage>
</organism>
<feature type="transmembrane region" description="Helical" evidence="10">
    <location>
        <begin position="299"/>
        <end position="317"/>
    </location>
</feature>
<evidence type="ECO:0000256" key="6">
    <source>
        <dbReference type="ARBA" id="ARBA00022692"/>
    </source>
</evidence>
<evidence type="ECO:0000256" key="10">
    <source>
        <dbReference type="RuleBase" id="RU363075"/>
    </source>
</evidence>
<keyword evidence="7 10" id="KW-0256">Endoplasmic reticulum</keyword>
<comment type="similarity">
    <text evidence="3 10">Belongs to the glycosyltransferase 22 family.</text>
</comment>
<keyword evidence="8 10" id="KW-1133">Transmembrane helix</keyword>
<keyword evidence="13" id="KW-1185">Reference proteome</keyword>
<dbReference type="InterPro" id="IPR005599">
    <property type="entry name" value="GPI_mannosylTrfase"/>
</dbReference>
<proteinExistence type="inferred from homology"/>
<dbReference type="EC" id="2.4.1.-" evidence="10"/>
<comment type="subcellular location">
    <subcellularLocation>
        <location evidence="1 10">Endoplasmic reticulum membrane</location>
        <topology evidence="1 10">Multi-pass membrane protein</topology>
    </subcellularLocation>
</comment>
<dbReference type="EnsemblPlants" id="OBART01G06920.1">
    <property type="protein sequence ID" value="OBART01G06920.1"/>
    <property type="gene ID" value="OBART01G06920"/>
</dbReference>
<evidence type="ECO:0000313" key="13">
    <source>
        <dbReference type="Proteomes" id="UP000026960"/>
    </source>
</evidence>
<dbReference type="Pfam" id="PF03901">
    <property type="entry name" value="Glyco_transf_22"/>
    <property type="match status" value="1"/>
</dbReference>
<feature type="compositionally biased region" description="Low complexity" evidence="11">
    <location>
        <begin position="1"/>
        <end position="15"/>
    </location>
</feature>
<dbReference type="PANTHER" id="PTHR22760">
    <property type="entry name" value="GLYCOSYLTRANSFERASE"/>
    <property type="match status" value="1"/>
</dbReference>
<reference evidence="12" key="2">
    <citation type="submission" date="2015-03" db="UniProtKB">
        <authorList>
            <consortium name="EnsemblPlants"/>
        </authorList>
    </citation>
    <scope>IDENTIFICATION</scope>
</reference>
<dbReference type="HOGENOM" id="CLU_018152_1_1_1"/>
<feature type="transmembrane region" description="Helical" evidence="10">
    <location>
        <begin position="124"/>
        <end position="148"/>
    </location>
</feature>
<dbReference type="AlphaFoldDB" id="A0A0D3EKY7"/>
<dbReference type="eggNOG" id="KOG2515">
    <property type="taxonomic scope" value="Eukaryota"/>
</dbReference>
<evidence type="ECO:0000256" key="11">
    <source>
        <dbReference type="SAM" id="MobiDB-lite"/>
    </source>
</evidence>
<feature type="transmembrane region" description="Helical" evidence="10">
    <location>
        <begin position="155"/>
        <end position="178"/>
    </location>
</feature>